<dbReference type="Gene3D" id="3.20.10.10">
    <property type="entry name" value="D-amino Acid Aminotransferase, subunit A, domain 2"/>
    <property type="match status" value="1"/>
</dbReference>
<dbReference type="PANTHER" id="PTHR42743">
    <property type="entry name" value="AMINO-ACID AMINOTRANSFERASE"/>
    <property type="match status" value="1"/>
</dbReference>
<gene>
    <name evidence="2" type="ORF">SAMN06296028_10298</name>
</gene>
<reference evidence="3" key="1">
    <citation type="submission" date="2017-04" db="EMBL/GenBank/DDBJ databases">
        <authorList>
            <person name="Varghese N."/>
            <person name="Submissions S."/>
        </authorList>
    </citation>
    <scope>NUCLEOTIDE SEQUENCE [LARGE SCALE GENOMIC DNA]</scope>
    <source>
        <strain evidence="3">NIO-1021</strain>
    </source>
</reference>
<dbReference type="InterPro" id="IPR043132">
    <property type="entry name" value="BCAT-like_C"/>
</dbReference>
<keyword evidence="3" id="KW-1185">Reference proteome</keyword>
<proteinExistence type="inferred from homology"/>
<dbReference type="PANTHER" id="PTHR42743:SF11">
    <property type="entry name" value="AMINODEOXYCHORISMATE LYASE"/>
    <property type="match status" value="1"/>
</dbReference>
<dbReference type="GO" id="GO:0005829">
    <property type="term" value="C:cytosol"/>
    <property type="evidence" value="ECO:0007669"/>
    <property type="project" value="TreeGrafter"/>
</dbReference>
<dbReference type="InterPro" id="IPR043131">
    <property type="entry name" value="BCAT-like_N"/>
</dbReference>
<dbReference type="GO" id="GO:0046394">
    <property type="term" value="P:carboxylic acid biosynthetic process"/>
    <property type="evidence" value="ECO:0007669"/>
    <property type="project" value="UniProtKB-ARBA"/>
</dbReference>
<dbReference type="Proteomes" id="UP000192929">
    <property type="component" value="Unassembled WGS sequence"/>
</dbReference>
<dbReference type="SUPFAM" id="SSF56752">
    <property type="entry name" value="D-aminoacid aminotransferase-like PLP-dependent enzymes"/>
    <property type="match status" value="1"/>
</dbReference>
<evidence type="ECO:0000256" key="1">
    <source>
        <dbReference type="ARBA" id="ARBA00009320"/>
    </source>
</evidence>
<keyword evidence="2" id="KW-0456">Lyase</keyword>
<dbReference type="AlphaFoldDB" id="A0A1X7CB25"/>
<dbReference type="InterPro" id="IPR036038">
    <property type="entry name" value="Aminotransferase-like"/>
</dbReference>
<evidence type="ECO:0000313" key="2">
    <source>
        <dbReference type="EMBL" id="SME93277.1"/>
    </source>
</evidence>
<dbReference type="Pfam" id="PF01063">
    <property type="entry name" value="Aminotran_4"/>
    <property type="match status" value="1"/>
</dbReference>
<comment type="similarity">
    <text evidence="1">Belongs to the class-IV pyridoxal-phosphate-dependent aminotransferase family.</text>
</comment>
<dbReference type="Gene3D" id="3.30.470.10">
    <property type="match status" value="1"/>
</dbReference>
<dbReference type="EMBL" id="FXAC01000002">
    <property type="protein sequence ID" value="SME93277.1"/>
    <property type="molecule type" value="Genomic_DNA"/>
</dbReference>
<organism evidence="2 3">
    <name type="scientific">Kocuria marina subsp. indica</name>
    <dbReference type="NCBI Taxonomy" id="1049583"/>
    <lineage>
        <taxon>Bacteria</taxon>
        <taxon>Bacillati</taxon>
        <taxon>Actinomycetota</taxon>
        <taxon>Actinomycetes</taxon>
        <taxon>Micrococcales</taxon>
        <taxon>Micrococcaceae</taxon>
        <taxon>Kocuria</taxon>
    </lineage>
</organism>
<sequence length="316" mass="32858">MSPGAGTPAPSPAAPGPAAAVLISPIGAPPRLVDPHEAHVSLEDQGLTRGDGVFETLHVLDGTAYKLDAHLVRLGHSAGTAQLPAPSADAWREALATALAAAGPGARDPSADLGAEHTVKLSISRGVPGDQPWAWLTVAPVPKRTFAARRTGVSVVLLERGHDPAEDTGLPWLLPGVKTLSYAVNMAAVRYAHAHGAQDAVFMTSTDHRILEGATSSVVCARHDDGAAPTLLTPEPSRGVLPGTSQARIFDAARERGWAVDYGPLYPEDLFAASAVWLTSSVRLAVPVTSVDGRPVASDPQLTRTLTDFLLGRPGR</sequence>
<dbReference type="GO" id="GO:0016829">
    <property type="term" value="F:lyase activity"/>
    <property type="evidence" value="ECO:0007669"/>
    <property type="project" value="UniProtKB-KW"/>
</dbReference>
<dbReference type="RefSeq" id="WP_085106158.1">
    <property type="nucleotide sequence ID" value="NZ_FXAC01000002.1"/>
</dbReference>
<dbReference type="InterPro" id="IPR001544">
    <property type="entry name" value="Aminotrans_IV"/>
</dbReference>
<protein>
    <submittedName>
        <fullName evidence="2">4-amino-4-deoxychorismate lyase</fullName>
    </submittedName>
</protein>
<dbReference type="InterPro" id="IPR050571">
    <property type="entry name" value="Class-IV_PLP-Dep_Aminotrnsfr"/>
</dbReference>
<name>A0A1X7CB25_9MICC</name>
<evidence type="ECO:0000313" key="3">
    <source>
        <dbReference type="Proteomes" id="UP000192929"/>
    </source>
</evidence>
<accession>A0A1X7CB25</accession>